<dbReference type="HOGENOM" id="CLU_079696_0_0_1"/>
<keyword evidence="2" id="KW-1185">Reference proteome</keyword>
<dbReference type="AlphaFoldDB" id="A0A0C3EF00"/>
<dbReference type="OrthoDB" id="3043484at2759"/>
<gene>
    <name evidence="1" type="ORF">SCLCIDRAFT_110561</name>
</gene>
<evidence type="ECO:0000313" key="2">
    <source>
        <dbReference type="Proteomes" id="UP000053989"/>
    </source>
</evidence>
<protein>
    <submittedName>
        <fullName evidence="1">Uncharacterized protein</fullName>
    </submittedName>
</protein>
<feature type="non-terminal residue" evidence="1">
    <location>
        <position position="1"/>
    </location>
</feature>
<dbReference type="EMBL" id="KN822017">
    <property type="protein sequence ID" value="KIM66481.1"/>
    <property type="molecule type" value="Genomic_DNA"/>
</dbReference>
<reference evidence="1 2" key="1">
    <citation type="submission" date="2014-04" db="EMBL/GenBank/DDBJ databases">
        <authorList>
            <consortium name="DOE Joint Genome Institute"/>
            <person name="Kuo A."/>
            <person name="Kohler A."/>
            <person name="Nagy L.G."/>
            <person name="Floudas D."/>
            <person name="Copeland A."/>
            <person name="Barry K.W."/>
            <person name="Cichocki N."/>
            <person name="Veneault-Fourrey C."/>
            <person name="LaButti K."/>
            <person name="Lindquist E.A."/>
            <person name="Lipzen A."/>
            <person name="Lundell T."/>
            <person name="Morin E."/>
            <person name="Murat C."/>
            <person name="Sun H."/>
            <person name="Tunlid A."/>
            <person name="Henrissat B."/>
            <person name="Grigoriev I.V."/>
            <person name="Hibbett D.S."/>
            <person name="Martin F."/>
            <person name="Nordberg H.P."/>
            <person name="Cantor M.N."/>
            <person name="Hua S.X."/>
        </authorList>
    </citation>
    <scope>NUCLEOTIDE SEQUENCE [LARGE SCALE GENOMIC DNA]</scope>
    <source>
        <strain evidence="1 2">Foug A</strain>
    </source>
</reference>
<proteinExistence type="predicted"/>
<accession>A0A0C3EF00</accession>
<sequence length="305" mass="33224">PYIPCGRSAPPLPIAIQCISMTEAQHVQSAMQHVLDTIVELHPSTTQLLKAFGNSSVVQNLLPEGPFYAVVVGTPAGIHRTSSGITETVQKASEQSFAHPKWRETNTLWEALVYLVVKGVDEHMPTTLTASARSQGSVQICATSSLDAWPNTSVTTLGTPALTQIVSGSPTTRPLHGMHPLLVASCLNGQYTVIQETLNWVLRGLPASKHLNQSAIIYSHVQTLHGISQTQYFYSPPPAETHRCIHALGNHATGYLAAHGYTHSTIDTIIDVLNSSHSERNFALRLSQQGMPLAESQYLWYLIHL</sequence>
<dbReference type="InParanoid" id="A0A0C3EF00"/>
<name>A0A0C3EF00_9AGAM</name>
<reference evidence="2" key="2">
    <citation type="submission" date="2015-01" db="EMBL/GenBank/DDBJ databases">
        <title>Evolutionary Origins and Diversification of the Mycorrhizal Mutualists.</title>
        <authorList>
            <consortium name="DOE Joint Genome Institute"/>
            <consortium name="Mycorrhizal Genomics Consortium"/>
            <person name="Kohler A."/>
            <person name="Kuo A."/>
            <person name="Nagy L.G."/>
            <person name="Floudas D."/>
            <person name="Copeland A."/>
            <person name="Barry K.W."/>
            <person name="Cichocki N."/>
            <person name="Veneault-Fourrey C."/>
            <person name="LaButti K."/>
            <person name="Lindquist E.A."/>
            <person name="Lipzen A."/>
            <person name="Lundell T."/>
            <person name="Morin E."/>
            <person name="Murat C."/>
            <person name="Riley R."/>
            <person name="Ohm R."/>
            <person name="Sun H."/>
            <person name="Tunlid A."/>
            <person name="Henrissat B."/>
            <person name="Grigoriev I.V."/>
            <person name="Hibbett D.S."/>
            <person name="Martin F."/>
        </authorList>
    </citation>
    <scope>NUCLEOTIDE SEQUENCE [LARGE SCALE GENOMIC DNA]</scope>
    <source>
        <strain evidence="2">Foug A</strain>
    </source>
</reference>
<organism evidence="1 2">
    <name type="scientific">Scleroderma citrinum Foug A</name>
    <dbReference type="NCBI Taxonomy" id="1036808"/>
    <lineage>
        <taxon>Eukaryota</taxon>
        <taxon>Fungi</taxon>
        <taxon>Dikarya</taxon>
        <taxon>Basidiomycota</taxon>
        <taxon>Agaricomycotina</taxon>
        <taxon>Agaricomycetes</taxon>
        <taxon>Agaricomycetidae</taxon>
        <taxon>Boletales</taxon>
        <taxon>Sclerodermatineae</taxon>
        <taxon>Sclerodermataceae</taxon>
        <taxon>Scleroderma</taxon>
    </lineage>
</organism>
<dbReference type="Proteomes" id="UP000053989">
    <property type="component" value="Unassembled WGS sequence"/>
</dbReference>
<evidence type="ECO:0000313" key="1">
    <source>
        <dbReference type="EMBL" id="KIM66481.1"/>
    </source>
</evidence>